<dbReference type="SUPFAM" id="SSF46689">
    <property type="entry name" value="Homeodomain-like"/>
    <property type="match status" value="1"/>
</dbReference>
<dbReference type="InterPro" id="IPR050109">
    <property type="entry name" value="HTH-type_TetR-like_transc_reg"/>
</dbReference>
<evidence type="ECO:0000313" key="6">
    <source>
        <dbReference type="EMBL" id="QOL32832.1"/>
    </source>
</evidence>
<gene>
    <name evidence="6" type="ORF">BE0216_10590</name>
</gene>
<dbReference type="Pfam" id="PF00440">
    <property type="entry name" value="TetR_N"/>
    <property type="match status" value="1"/>
</dbReference>
<dbReference type="GO" id="GO:0000976">
    <property type="term" value="F:transcription cis-regulatory region binding"/>
    <property type="evidence" value="ECO:0007669"/>
    <property type="project" value="TreeGrafter"/>
</dbReference>
<dbReference type="InterPro" id="IPR009057">
    <property type="entry name" value="Homeodomain-like_sf"/>
</dbReference>
<feature type="DNA-binding region" description="H-T-H motif" evidence="4">
    <location>
        <begin position="39"/>
        <end position="58"/>
    </location>
</feature>
<dbReference type="OrthoDB" id="7505659at2"/>
<dbReference type="Gene3D" id="1.10.357.10">
    <property type="entry name" value="Tetracycline Repressor, domain 2"/>
    <property type="match status" value="1"/>
</dbReference>
<dbReference type="PRINTS" id="PR00455">
    <property type="entry name" value="HTHTETR"/>
</dbReference>
<dbReference type="AlphaFoldDB" id="A0A7L9SRT2"/>
<reference evidence="6 7" key="1">
    <citation type="submission" date="2020-10" db="EMBL/GenBank/DDBJ databases">
        <title>Genome sequencing of Bifidobacterium eulemuris_DSMZ_100216.</title>
        <authorList>
            <person name="Kim J."/>
        </authorList>
    </citation>
    <scope>NUCLEOTIDE SEQUENCE [LARGE SCALE GENOMIC DNA]</scope>
    <source>
        <strain evidence="6 7">DSM 100216</strain>
    </source>
</reference>
<keyword evidence="3" id="KW-0804">Transcription</keyword>
<dbReference type="EMBL" id="CP062938">
    <property type="protein sequence ID" value="QOL32832.1"/>
    <property type="molecule type" value="Genomic_DNA"/>
</dbReference>
<dbReference type="PANTHER" id="PTHR30055">
    <property type="entry name" value="HTH-TYPE TRANSCRIPTIONAL REGULATOR RUTR"/>
    <property type="match status" value="1"/>
</dbReference>
<evidence type="ECO:0000313" key="7">
    <source>
        <dbReference type="Proteomes" id="UP000593943"/>
    </source>
</evidence>
<dbReference type="Proteomes" id="UP000593943">
    <property type="component" value="Chromosome"/>
</dbReference>
<dbReference type="GO" id="GO:0003700">
    <property type="term" value="F:DNA-binding transcription factor activity"/>
    <property type="evidence" value="ECO:0007669"/>
    <property type="project" value="TreeGrafter"/>
</dbReference>
<evidence type="ECO:0000256" key="2">
    <source>
        <dbReference type="ARBA" id="ARBA00023125"/>
    </source>
</evidence>
<dbReference type="InterPro" id="IPR001647">
    <property type="entry name" value="HTH_TetR"/>
</dbReference>
<keyword evidence="1" id="KW-0805">Transcription regulation</keyword>
<accession>A0A7L9SRT2</accession>
<feature type="domain" description="HTH tetR-type" evidence="5">
    <location>
        <begin position="16"/>
        <end position="76"/>
    </location>
</feature>
<evidence type="ECO:0000256" key="3">
    <source>
        <dbReference type="ARBA" id="ARBA00023163"/>
    </source>
</evidence>
<dbReference type="PROSITE" id="PS50977">
    <property type="entry name" value="HTH_TETR_2"/>
    <property type="match status" value="1"/>
</dbReference>
<sequence length="212" mass="24816">MPTSENSGKRVRKSPEERKREILDAAVRLIGERGFNGISIQDVADEVGISKQGLLRYVGSKDNMLAMTFTDYYATSGTVEEFMESKLPGSDPEHLRFPSYLRFLVRHNAQRREMVRLFSVLHTEALNPGHPLYDEFSGRNDQIWQVYSLYSWEIPPQMGDWDQSMRPIVRRAMEAMDGVQLRWLSDPPIDLYDEWLEFERMLFPSPMWDGYR</sequence>
<proteinExistence type="predicted"/>
<evidence type="ECO:0000256" key="4">
    <source>
        <dbReference type="PROSITE-ProRule" id="PRU00335"/>
    </source>
</evidence>
<protein>
    <submittedName>
        <fullName evidence="6">TetR/AcrR family transcriptional regulator</fullName>
    </submittedName>
</protein>
<organism evidence="6 7">
    <name type="scientific">Bifidobacterium eulemuris</name>
    <dbReference type="NCBI Taxonomy" id="1765219"/>
    <lineage>
        <taxon>Bacteria</taxon>
        <taxon>Bacillati</taxon>
        <taxon>Actinomycetota</taxon>
        <taxon>Actinomycetes</taxon>
        <taxon>Bifidobacteriales</taxon>
        <taxon>Bifidobacteriaceae</taxon>
        <taxon>Bifidobacterium</taxon>
    </lineage>
</organism>
<evidence type="ECO:0000259" key="5">
    <source>
        <dbReference type="PROSITE" id="PS50977"/>
    </source>
</evidence>
<dbReference type="PANTHER" id="PTHR30055:SF234">
    <property type="entry name" value="HTH-TYPE TRANSCRIPTIONAL REGULATOR BETI"/>
    <property type="match status" value="1"/>
</dbReference>
<keyword evidence="2 4" id="KW-0238">DNA-binding</keyword>
<evidence type="ECO:0000256" key="1">
    <source>
        <dbReference type="ARBA" id="ARBA00023015"/>
    </source>
</evidence>
<dbReference type="RefSeq" id="WP_094637704.1">
    <property type="nucleotide sequence ID" value="NZ_CP062938.1"/>
</dbReference>
<dbReference type="KEGG" id="beu:BE0216_10590"/>
<name>A0A7L9SRT2_9BIFI</name>
<keyword evidence="7" id="KW-1185">Reference proteome</keyword>